<dbReference type="InterPro" id="IPR027417">
    <property type="entry name" value="P-loop_NTPase"/>
</dbReference>
<dbReference type="PANTHER" id="PTHR39206">
    <property type="entry name" value="SLL8004 PROTEIN"/>
    <property type="match status" value="1"/>
</dbReference>
<dbReference type="GO" id="GO:0005524">
    <property type="term" value="F:ATP binding"/>
    <property type="evidence" value="ECO:0007669"/>
    <property type="project" value="UniProtKB-KW"/>
</dbReference>
<evidence type="ECO:0000256" key="3">
    <source>
        <dbReference type="ARBA" id="ARBA00022741"/>
    </source>
</evidence>
<dbReference type="RefSeq" id="WP_003882334.1">
    <property type="nucleotide sequence ID" value="NZ_BCSZ01000009.1"/>
</dbReference>
<proteinExistence type="inferred from homology"/>
<feature type="domain" description="Zeta toxin" evidence="7">
    <location>
        <begin position="2"/>
        <end position="159"/>
    </location>
</feature>
<dbReference type="Pfam" id="PF06414">
    <property type="entry name" value="Zeta_toxin"/>
    <property type="match status" value="1"/>
</dbReference>
<evidence type="ECO:0000256" key="5">
    <source>
        <dbReference type="ARBA" id="ARBA00032897"/>
    </source>
</evidence>
<evidence type="ECO:0000256" key="6">
    <source>
        <dbReference type="ARBA" id="ARBA00048178"/>
    </source>
</evidence>
<reference evidence="9" key="2">
    <citation type="submission" date="2016-02" db="EMBL/GenBank/DDBJ databases">
        <title>Draft genome sequence of five rapidly growing Mycobacterium species.</title>
        <authorList>
            <person name="Katahira K."/>
            <person name="Gotou Y."/>
            <person name="Iida K."/>
            <person name="Ogura Y."/>
            <person name="Hayashi T."/>
        </authorList>
    </citation>
    <scope>NUCLEOTIDE SEQUENCE [LARGE SCALE GENOMIC DNA]</scope>
    <source>
        <strain evidence="9">JCM6368</strain>
    </source>
</reference>
<evidence type="ECO:0000256" key="1">
    <source>
        <dbReference type="ARBA" id="ARBA00009104"/>
    </source>
</evidence>
<sequence length="207" mass="22323">MPRIYVLAGVNGAGKSSIGGAAIRSFGGDYFNPDEAARKLMAANAELDQGRANSLAWHQGRRLLERAIAEKLDLSIESTLGGSTIPKLLAQAAAEGFEVRIWFVGLASPELHIERVRHRVDSGGHDIPESSIRRRWRHSRQNLVQLLPVVTELRVYDNSAEADPAGEHAPLPVLVLHVAGGEIVGPPDLSNTPEWAKPIVAAALKLS</sequence>
<comment type="similarity">
    <text evidence="1">Belongs to the zeta toxin family.</text>
</comment>
<evidence type="ECO:0000256" key="2">
    <source>
        <dbReference type="ARBA" id="ARBA00011963"/>
    </source>
</evidence>
<evidence type="ECO:0000256" key="4">
    <source>
        <dbReference type="ARBA" id="ARBA00022840"/>
    </source>
</evidence>
<organism evidence="8 9">
    <name type="scientific">Mycolicibacterium fortuitum subsp. acetamidolyticum</name>
    <dbReference type="NCBI Taxonomy" id="144550"/>
    <lineage>
        <taxon>Bacteria</taxon>
        <taxon>Bacillati</taxon>
        <taxon>Actinomycetota</taxon>
        <taxon>Actinomycetes</taxon>
        <taxon>Mycobacteriales</taxon>
        <taxon>Mycobacteriaceae</taxon>
        <taxon>Mycolicibacterium</taxon>
    </lineage>
</organism>
<keyword evidence="3" id="KW-0547">Nucleotide-binding</keyword>
<protein>
    <recommendedName>
        <fullName evidence="5">UDP-N-acetylglucosamine kinase</fullName>
        <ecNumber evidence="2">2.7.1.176</ecNumber>
    </recommendedName>
    <alternativeName>
        <fullName evidence="5">UDP-N-acetylglucosamine kinase</fullName>
    </alternativeName>
</protein>
<dbReference type="PANTHER" id="PTHR39206:SF1">
    <property type="entry name" value="SLL8004 PROTEIN"/>
    <property type="match status" value="1"/>
</dbReference>
<evidence type="ECO:0000259" key="7">
    <source>
        <dbReference type="Pfam" id="PF06414"/>
    </source>
</evidence>
<dbReference type="Proteomes" id="UP000069705">
    <property type="component" value="Unassembled WGS sequence"/>
</dbReference>
<dbReference type="InterPro" id="IPR010488">
    <property type="entry name" value="Zeta_toxin_domain"/>
</dbReference>
<keyword evidence="4" id="KW-0067">ATP-binding</keyword>
<evidence type="ECO:0000313" key="8">
    <source>
        <dbReference type="EMBL" id="GAT00872.1"/>
    </source>
</evidence>
<dbReference type="AlphaFoldDB" id="A0A100WMG0"/>
<comment type="catalytic activity">
    <reaction evidence="6">
        <text>UDP-N-acetyl-alpha-D-glucosamine + ATP = UDP-N-acetyl-alpha-D-glucosamine 3'-phosphate + ADP + H(+)</text>
        <dbReference type="Rhea" id="RHEA:32671"/>
        <dbReference type="ChEBI" id="CHEBI:15378"/>
        <dbReference type="ChEBI" id="CHEBI:30616"/>
        <dbReference type="ChEBI" id="CHEBI:57705"/>
        <dbReference type="ChEBI" id="CHEBI:64353"/>
        <dbReference type="ChEBI" id="CHEBI:456216"/>
        <dbReference type="EC" id="2.7.1.176"/>
    </reaction>
</comment>
<dbReference type="SUPFAM" id="SSF52540">
    <property type="entry name" value="P-loop containing nucleoside triphosphate hydrolases"/>
    <property type="match status" value="1"/>
</dbReference>
<dbReference type="GO" id="GO:0016301">
    <property type="term" value="F:kinase activity"/>
    <property type="evidence" value="ECO:0007669"/>
    <property type="project" value="InterPro"/>
</dbReference>
<accession>A0A100WMG0</accession>
<dbReference type="Gene3D" id="3.40.50.300">
    <property type="entry name" value="P-loop containing nucleotide triphosphate hydrolases"/>
    <property type="match status" value="1"/>
</dbReference>
<gene>
    <name evidence="8" type="ORF">RMCFA_0986</name>
</gene>
<reference evidence="8 9" key="1">
    <citation type="journal article" date="2016" name="Genome Announc.">
        <title>Draft Genome Sequences of Five Rapidly Growing Mycobacterium Species, M. thermoresistibile, M. fortuitum subsp. acetamidolyticum, M. canariasense, M. brisbanense, and M. novocastrense.</title>
        <authorList>
            <person name="Katahira K."/>
            <person name="Ogura Y."/>
            <person name="Gotoh Y."/>
            <person name="Hayashi T."/>
        </authorList>
    </citation>
    <scope>NUCLEOTIDE SEQUENCE [LARGE SCALE GENOMIC DNA]</scope>
    <source>
        <strain evidence="8 9">JCM6368</strain>
    </source>
</reference>
<dbReference type="EC" id="2.7.1.176" evidence="2"/>
<name>A0A100WMG0_MYCFO</name>
<evidence type="ECO:0000313" key="9">
    <source>
        <dbReference type="Proteomes" id="UP000069705"/>
    </source>
</evidence>
<dbReference type="EMBL" id="BCSZ01000009">
    <property type="protein sequence ID" value="GAT00872.1"/>
    <property type="molecule type" value="Genomic_DNA"/>
</dbReference>
<dbReference type="GeneID" id="93412186"/>
<comment type="caution">
    <text evidence="8">The sequence shown here is derived from an EMBL/GenBank/DDBJ whole genome shotgun (WGS) entry which is preliminary data.</text>
</comment>